<dbReference type="Pfam" id="PF04138">
    <property type="entry name" value="GtrA_DPMS_TM"/>
    <property type="match status" value="1"/>
</dbReference>
<feature type="transmembrane region" description="Helical" evidence="7">
    <location>
        <begin position="121"/>
        <end position="139"/>
    </location>
</feature>
<dbReference type="GO" id="GO:0005886">
    <property type="term" value="C:plasma membrane"/>
    <property type="evidence" value="ECO:0007669"/>
    <property type="project" value="TreeGrafter"/>
</dbReference>
<dbReference type="PANTHER" id="PTHR38459:SF1">
    <property type="entry name" value="PROPHAGE BACTOPRENOL-LINKED GLUCOSE TRANSLOCASE HOMOLOG"/>
    <property type="match status" value="1"/>
</dbReference>
<keyword evidence="4 7" id="KW-1133">Transmembrane helix</keyword>
<evidence type="ECO:0000259" key="8">
    <source>
        <dbReference type="Pfam" id="PF04138"/>
    </source>
</evidence>
<comment type="similarity">
    <text evidence="2">Belongs to the GtrA family.</text>
</comment>
<evidence type="ECO:0000256" key="5">
    <source>
        <dbReference type="ARBA" id="ARBA00023136"/>
    </source>
</evidence>
<evidence type="ECO:0000256" key="4">
    <source>
        <dbReference type="ARBA" id="ARBA00022989"/>
    </source>
</evidence>
<name>A0A5C4QSP0_9ACTN</name>
<comment type="subcellular location">
    <subcellularLocation>
        <location evidence="1">Membrane</location>
        <topology evidence="1">Multi-pass membrane protein</topology>
    </subcellularLocation>
</comment>
<dbReference type="GO" id="GO:0000271">
    <property type="term" value="P:polysaccharide biosynthetic process"/>
    <property type="evidence" value="ECO:0007669"/>
    <property type="project" value="InterPro"/>
</dbReference>
<evidence type="ECO:0000256" key="6">
    <source>
        <dbReference type="SAM" id="MobiDB-lite"/>
    </source>
</evidence>
<keyword evidence="3 7" id="KW-0812">Transmembrane</keyword>
<feature type="transmembrane region" description="Helical" evidence="7">
    <location>
        <begin position="184"/>
        <end position="204"/>
    </location>
</feature>
<dbReference type="InterPro" id="IPR007267">
    <property type="entry name" value="GtrA_DPMS_TM"/>
</dbReference>
<evidence type="ECO:0000313" key="10">
    <source>
        <dbReference type="Proteomes" id="UP000306145"/>
    </source>
</evidence>
<dbReference type="EMBL" id="VDFY01000135">
    <property type="protein sequence ID" value="TNH29801.1"/>
    <property type="molecule type" value="Genomic_DNA"/>
</dbReference>
<feature type="domain" description="GtrA/DPMS transmembrane" evidence="8">
    <location>
        <begin position="120"/>
        <end position="233"/>
    </location>
</feature>
<dbReference type="AlphaFoldDB" id="A0A5C4QSP0"/>
<keyword evidence="5 7" id="KW-0472">Membrane</keyword>
<sequence>MSGGDAGRPDDVLALVRCAVVRGGHRPGEDEQEEGDKGQSPVSSGAARGCRRALAGGRWRHSSGIRHVNLAARAGRPRWVDGQTIDSLVVLTAPGPPLENSLLSPVADSVRHLSRHSAVRFLVVGGLSVAVDTGSLFIYHGVLRIVLPVAAALSFLTSFWVNFGLNRAWSFGSSAQMVPQVGRYFALVLANLTANVVLVSGLTWAGTPYLLAKLLVTASLSAVNYVVSKRWIFA</sequence>
<dbReference type="OrthoDB" id="2082501at2"/>
<protein>
    <submittedName>
        <fullName evidence="9">GtrA family protein</fullName>
    </submittedName>
</protein>
<dbReference type="PANTHER" id="PTHR38459">
    <property type="entry name" value="PROPHAGE BACTOPRENOL-LINKED GLUCOSE TRANSLOCASE HOMOLOG"/>
    <property type="match status" value="1"/>
</dbReference>
<evidence type="ECO:0000313" key="9">
    <source>
        <dbReference type="EMBL" id="TNH29801.1"/>
    </source>
</evidence>
<dbReference type="InterPro" id="IPR051401">
    <property type="entry name" value="GtrA_CellWall_Glycosyl"/>
</dbReference>
<keyword evidence="10" id="KW-1185">Reference proteome</keyword>
<reference evidence="9 10" key="1">
    <citation type="submission" date="2019-06" db="EMBL/GenBank/DDBJ databases">
        <title>Micromonospora ordensis sp. nov., isolated from deep marine sediment.</title>
        <authorList>
            <person name="Veyisoglu A."/>
            <person name="Carro L."/>
            <person name="Klenk H.-P."/>
            <person name="Sahin N."/>
        </authorList>
    </citation>
    <scope>NUCLEOTIDE SEQUENCE [LARGE SCALE GENOMIC DNA]</scope>
    <source>
        <strain evidence="9 10">S2509</strain>
    </source>
</reference>
<proteinExistence type="inferred from homology"/>
<feature type="transmembrane region" description="Helical" evidence="7">
    <location>
        <begin position="145"/>
        <end position="163"/>
    </location>
</feature>
<comment type="caution">
    <text evidence="9">The sequence shown here is derived from an EMBL/GenBank/DDBJ whole genome shotgun (WGS) entry which is preliminary data.</text>
</comment>
<evidence type="ECO:0000256" key="7">
    <source>
        <dbReference type="SAM" id="Phobius"/>
    </source>
</evidence>
<evidence type="ECO:0000256" key="2">
    <source>
        <dbReference type="ARBA" id="ARBA00009399"/>
    </source>
</evidence>
<gene>
    <name evidence="9" type="ORF">FHG89_11045</name>
</gene>
<dbReference type="Proteomes" id="UP000306145">
    <property type="component" value="Unassembled WGS sequence"/>
</dbReference>
<accession>A0A5C4QSP0</accession>
<evidence type="ECO:0000256" key="1">
    <source>
        <dbReference type="ARBA" id="ARBA00004141"/>
    </source>
</evidence>
<organism evidence="9 10">
    <name type="scientific">Micromonospora orduensis</name>
    <dbReference type="NCBI Taxonomy" id="1420891"/>
    <lineage>
        <taxon>Bacteria</taxon>
        <taxon>Bacillati</taxon>
        <taxon>Actinomycetota</taxon>
        <taxon>Actinomycetes</taxon>
        <taxon>Micromonosporales</taxon>
        <taxon>Micromonosporaceae</taxon>
        <taxon>Micromonospora</taxon>
    </lineage>
</organism>
<evidence type="ECO:0000256" key="3">
    <source>
        <dbReference type="ARBA" id="ARBA00022692"/>
    </source>
</evidence>
<feature type="region of interest" description="Disordered" evidence="6">
    <location>
        <begin position="25"/>
        <end position="47"/>
    </location>
</feature>